<name>A0A1J0R6D8_9TRYP</name>
<evidence type="ECO:0000259" key="12">
    <source>
        <dbReference type="Pfam" id="PF13206"/>
    </source>
</evidence>
<evidence type="ECO:0000256" key="9">
    <source>
        <dbReference type="SAM" id="Coils"/>
    </source>
</evidence>
<feature type="compositionally biased region" description="Basic and acidic residues" evidence="10">
    <location>
        <begin position="435"/>
        <end position="464"/>
    </location>
</feature>
<feature type="chain" id="PRO_5012272339" evidence="11">
    <location>
        <begin position="21"/>
        <end position="464"/>
    </location>
</feature>
<evidence type="ECO:0000256" key="3">
    <source>
        <dbReference type="ARBA" id="ARBA00022475"/>
    </source>
</evidence>
<feature type="signal peptide" evidence="11">
    <location>
        <begin position="1"/>
        <end position="20"/>
    </location>
</feature>
<keyword evidence="3" id="KW-1003">Cell membrane</keyword>
<comment type="function">
    <text evidence="1">VSG forms a coat on the surface of the parasite. The trypanosome evades the immune response of the host by expressing a series of antigenically distinct VSGs from an estimated 1000 VSG genes.</text>
</comment>
<keyword evidence="4" id="KW-0336">GPI-anchor</keyword>
<dbReference type="VEuPathDB" id="TriTrypDB:Tb427_000156600"/>
<evidence type="ECO:0000256" key="4">
    <source>
        <dbReference type="ARBA" id="ARBA00022622"/>
    </source>
</evidence>
<reference evidence="13" key="1">
    <citation type="submission" date="2016-08" db="EMBL/GenBank/DDBJ databases">
        <title>VSG repertoire of Trypanosoma brucei EATRO 1125.</title>
        <authorList>
            <person name="Cross G.A."/>
        </authorList>
    </citation>
    <scope>NUCLEOTIDE SEQUENCE</scope>
    <source>
        <strain evidence="13">EATRO 1125</strain>
    </source>
</reference>
<dbReference type="InterPro" id="IPR025932">
    <property type="entry name" value="Trypano_VSG_B_N_dom"/>
</dbReference>
<dbReference type="EMBL" id="KX699466">
    <property type="protein sequence ID" value="APD73422.1"/>
    <property type="molecule type" value="Genomic_DNA"/>
</dbReference>
<sequence length="464" mass="49795">MQKQVFYLTVTTILFKQATAAPKGGNVEVMAKLCGALRLGDNTITFEPQEETGFEGEPTMLKLNMSLAPKEWRDKFVNRSGPNKVEPITTPPQGTPDDWAAMWPRWAAIEAELSKQDGEAKLLKAYNLETASTAQKELIRQQVAAYADAVVEALHVSESKPNADDNALTAAVNTAIYGKDKNAAQALDHKALTGNEAAAYANSCGNAGGITESKTLAHAVACVCGTANGKRNEEPCIKAGTGNVEWEVGGLPQASQWTTIRAACPKVATQPLTAARIRAALATAATAVVTIGNDAYIGHMDTNCDGDSNAACLKLNNAAQGSGDPLTKVLWLQQLAAVATKLEQRQKYNMALVKQKSEIQTIERQVKALTKRAIFLKHVEPAAIPVTSSGDNKKIAEETQALCSVHNDNNATCPRDTCTYDQSENKCKPKSGTTETKEAGETPNAESKKCSEKKNQEKCRDDCK</sequence>
<evidence type="ECO:0000256" key="1">
    <source>
        <dbReference type="ARBA" id="ARBA00002523"/>
    </source>
</evidence>
<feature type="coiled-coil region" evidence="9">
    <location>
        <begin position="345"/>
        <end position="372"/>
    </location>
</feature>
<dbReference type="AlphaFoldDB" id="A0A1J0R6D8"/>
<proteinExistence type="predicted"/>
<keyword evidence="6" id="KW-0472">Membrane</keyword>
<evidence type="ECO:0000256" key="10">
    <source>
        <dbReference type="SAM" id="MobiDB-lite"/>
    </source>
</evidence>
<comment type="subcellular location">
    <subcellularLocation>
        <location evidence="2">Cell membrane</location>
        <topology evidence="2">Lipid-anchor</topology>
        <topology evidence="2">GPI-anchor</topology>
    </subcellularLocation>
</comment>
<evidence type="ECO:0000313" key="13">
    <source>
        <dbReference type="EMBL" id="APD73422.1"/>
    </source>
</evidence>
<dbReference type="Pfam" id="PF13206">
    <property type="entry name" value="VSG_B"/>
    <property type="match status" value="1"/>
</dbReference>
<evidence type="ECO:0000256" key="11">
    <source>
        <dbReference type="SAM" id="SignalP"/>
    </source>
</evidence>
<evidence type="ECO:0000256" key="7">
    <source>
        <dbReference type="ARBA" id="ARBA00023180"/>
    </source>
</evidence>
<keyword evidence="9" id="KW-0175">Coiled coil</keyword>
<feature type="region of interest" description="Disordered" evidence="10">
    <location>
        <begin position="78"/>
        <end position="97"/>
    </location>
</feature>
<feature type="domain" description="Trypanosome variant surface glycoprotein B-type N-terminal" evidence="12">
    <location>
        <begin position="12"/>
        <end position="360"/>
    </location>
</feature>
<feature type="region of interest" description="Disordered" evidence="10">
    <location>
        <begin position="419"/>
        <end position="464"/>
    </location>
</feature>
<keyword evidence="7" id="KW-0325">Glycoprotein</keyword>
<evidence type="ECO:0000256" key="2">
    <source>
        <dbReference type="ARBA" id="ARBA00004609"/>
    </source>
</evidence>
<organism evidence="13">
    <name type="scientific">Trypanosoma brucei</name>
    <dbReference type="NCBI Taxonomy" id="5691"/>
    <lineage>
        <taxon>Eukaryota</taxon>
        <taxon>Discoba</taxon>
        <taxon>Euglenozoa</taxon>
        <taxon>Kinetoplastea</taxon>
        <taxon>Metakinetoplastina</taxon>
        <taxon>Trypanosomatida</taxon>
        <taxon>Trypanosomatidae</taxon>
        <taxon>Trypanosoma</taxon>
    </lineage>
</organism>
<accession>A0A1J0R6D8</accession>
<evidence type="ECO:0000256" key="8">
    <source>
        <dbReference type="ARBA" id="ARBA00023288"/>
    </source>
</evidence>
<evidence type="ECO:0000256" key="5">
    <source>
        <dbReference type="ARBA" id="ARBA00022729"/>
    </source>
</evidence>
<evidence type="ECO:0000256" key="6">
    <source>
        <dbReference type="ARBA" id="ARBA00023136"/>
    </source>
</evidence>
<protein>
    <submittedName>
        <fullName evidence="13">Variant surface glycoprotein 1125.1173</fullName>
    </submittedName>
</protein>
<keyword evidence="5 11" id="KW-0732">Signal</keyword>
<dbReference type="GO" id="GO:0098552">
    <property type="term" value="C:side of membrane"/>
    <property type="evidence" value="ECO:0007669"/>
    <property type="project" value="UniProtKB-KW"/>
</dbReference>
<dbReference type="GO" id="GO:0005886">
    <property type="term" value="C:plasma membrane"/>
    <property type="evidence" value="ECO:0007669"/>
    <property type="project" value="UniProtKB-SubCell"/>
</dbReference>
<keyword evidence="8" id="KW-0449">Lipoprotein</keyword>